<feature type="domain" description="Integrase catalytic" evidence="2">
    <location>
        <begin position="22"/>
        <end position="180"/>
    </location>
</feature>
<evidence type="ECO:0000256" key="1">
    <source>
        <dbReference type="SAM" id="MobiDB-lite"/>
    </source>
</evidence>
<dbReference type="Gene3D" id="3.30.420.10">
    <property type="entry name" value="Ribonuclease H-like superfamily/Ribonuclease H"/>
    <property type="match status" value="1"/>
</dbReference>
<comment type="caution">
    <text evidence="3">The sequence shown here is derived from an EMBL/GenBank/DDBJ whole genome shotgun (WGS) entry which is preliminary data.</text>
</comment>
<gene>
    <name evidence="3" type="ORF">PR003_g20367</name>
</gene>
<evidence type="ECO:0000259" key="2">
    <source>
        <dbReference type="PROSITE" id="PS50994"/>
    </source>
</evidence>
<dbReference type="GO" id="GO:0003676">
    <property type="term" value="F:nucleic acid binding"/>
    <property type="evidence" value="ECO:0007669"/>
    <property type="project" value="InterPro"/>
</dbReference>
<sequence length="180" mass="20150">MKSRPRTRPVRVDVSGAKTEDDAPDPVVQYLNESNESVQVTPAEPFPVADGGERNVIAALEYVTRFAVARSVTQHTARSVATFLMEDVVLKFGAFRELLTDGAPELTGKVIEKLVDLLQPKQTNRVPYRPQMIGPVERFHRSWKDCVVTYMNDEKQNDWSGWVQCAVNAYNSAKPSTVVL</sequence>
<dbReference type="AlphaFoldDB" id="A0A6A4DRG9"/>
<dbReference type="SUPFAM" id="SSF53098">
    <property type="entry name" value="Ribonuclease H-like"/>
    <property type="match status" value="1"/>
</dbReference>
<dbReference type="InterPro" id="IPR001584">
    <property type="entry name" value="Integrase_cat-core"/>
</dbReference>
<evidence type="ECO:0000313" key="4">
    <source>
        <dbReference type="Proteomes" id="UP000434957"/>
    </source>
</evidence>
<dbReference type="EMBL" id="QXFT01001804">
    <property type="protein sequence ID" value="KAE9309998.1"/>
    <property type="molecule type" value="Genomic_DNA"/>
</dbReference>
<dbReference type="Proteomes" id="UP000434957">
    <property type="component" value="Unassembled WGS sequence"/>
</dbReference>
<organism evidence="3 4">
    <name type="scientific">Phytophthora rubi</name>
    <dbReference type="NCBI Taxonomy" id="129364"/>
    <lineage>
        <taxon>Eukaryota</taxon>
        <taxon>Sar</taxon>
        <taxon>Stramenopiles</taxon>
        <taxon>Oomycota</taxon>
        <taxon>Peronosporomycetes</taxon>
        <taxon>Peronosporales</taxon>
        <taxon>Peronosporaceae</taxon>
        <taxon>Phytophthora</taxon>
    </lineage>
</organism>
<accession>A0A6A4DRG9</accession>
<evidence type="ECO:0000313" key="3">
    <source>
        <dbReference type="EMBL" id="KAE9309998.1"/>
    </source>
</evidence>
<feature type="region of interest" description="Disordered" evidence="1">
    <location>
        <begin position="1"/>
        <end position="25"/>
    </location>
</feature>
<dbReference type="InterPro" id="IPR050951">
    <property type="entry name" value="Retrovirus_Pol_polyprotein"/>
</dbReference>
<proteinExistence type="predicted"/>
<dbReference type="InterPro" id="IPR036397">
    <property type="entry name" value="RNaseH_sf"/>
</dbReference>
<keyword evidence="4" id="KW-1185">Reference proteome</keyword>
<dbReference type="PANTHER" id="PTHR37984:SF15">
    <property type="entry name" value="INTEGRASE CATALYTIC DOMAIN-CONTAINING PROTEIN"/>
    <property type="match status" value="1"/>
</dbReference>
<reference evidence="3 4" key="1">
    <citation type="submission" date="2018-08" db="EMBL/GenBank/DDBJ databases">
        <title>Genomic investigation of the strawberry pathogen Phytophthora fragariae indicates pathogenicity is determined by transcriptional variation in three key races.</title>
        <authorList>
            <person name="Adams T.M."/>
            <person name="Armitage A.D."/>
            <person name="Sobczyk M.K."/>
            <person name="Bates H.J."/>
            <person name="Dunwell J.M."/>
            <person name="Nellist C.F."/>
            <person name="Harrison R.J."/>
        </authorList>
    </citation>
    <scope>NUCLEOTIDE SEQUENCE [LARGE SCALE GENOMIC DNA]</scope>
    <source>
        <strain evidence="3 4">SCRP333</strain>
    </source>
</reference>
<dbReference type="GO" id="GO:0015074">
    <property type="term" value="P:DNA integration"/>
    <property type="evidence" value="ECO:0007669"/>
    <property type="project" value="InterPro"/>
</dbReference>
<dbReference type="InterPro" id="IPR012337">
    <property type="entry name" value="RNaseH-like_sf"/>
</dbReference>
<protein>
    <recommendedName>
        <fullName evidence="2">Integrase catalytic domain-containing protein</fullName>
    </recommendedName>
</protein>
<name>A0A6A4DRG9_9STRA</name>
<dbReference type="PROSITE" id="PS50994">
    <property type="entry name" value="INTEGRASE"/>
    <property type="match status" value="1"/>
</dbReference>
<dbReference type="PANTHER" id="PTHR37984">
    <property type="entry name" value="PROTEIN CBG26694"/>
    <property type="match status" value="1"/>
</dbReference>